<keyword evidence="5" id="KW-0418">Kinase</keyword>
<reference evidence="10" key="1">
    <citation type="journal article" date="2019" name="Int. J. Syst. Evol. Microbiol.">
        <title>The Global Catalogue of Microorganisms (GCM) 10K type strain sequencing project: providing services to taxonomists for standard genome sequencing and annotation.</title>
        <authorList>
            <consortium name="The Broad Institute Genomics Platform"/>
            <consortium name="The Broad Institute Genome Sequencing Center for Infectious Disease"/>
            <person name="Wu L."/>
            <person name="Ma J."/>
        </authorList>
    </citation>
    <scope>NUCLEOTIDE SEQUENCE [LARGE SCALE GENOMIC DNA]</scope>
    <source>
        <strain evidence="10">TBRC 4489</strain>
    </source>
</reference>
<dbReference type="RefSeq" id="WP_377287058.1">
    <property type="nucleotide sequence ID" value="NZ_JBHSBM010000013.1"/>
</dbReference>
<evidence type="ECO:0000256" key="1">
    <source>
        <dbReference type="ARBA" id="ARBA00000085"/>
    </source>
</evidence>
<evidence type="ECO:0000256" key="6">
    <source>
        <dbReference type="SAM" id="MobiDB-lite"/>
    </source>
</evidence>
<dbReference type="InterPro" id="IPR003594">
    <property type="entry name" value="HATPase_dom"/>
</dbReference>
<feature type="region of interest" description="Disordered" evidence="6">
    <location>
        <begin position="627"/>
        <end position="755"/>
    </location>
</feature>
<dbReference type="PANTHER" id="PTHR45436:SF5">
    <property type="entry name" value="SENSOR HISTIDINE KINASE TRCS"/>
    <property type="match status" value="1"/>
</dbReference>
<evidence type="ECO:0000256" key="3">
    <source>
        <dbReference type="ARBA" id="ARBA00022553"/>
    </source>
</evidence>
<dbReference type="InterPro" id="IPR013587">
    <property type="entry name" value="Nitrate/nitrite_sensing"/>
</dbReference>
<feature type="domain" description="Histidine kinase/HSP90-like ATPase" evidence="8">
    <location>
        <begin position="511"/>
        <end position="621"/>
    </location>
</feature>
<dbReference type="PANTHER" id="PTHR45436">
    <property type="entry name" value="SENSOR HISTIDINE KINASE YKOH"/>
    <property type="match status" value="1"/>
</dbReference>
<evidence type="ECO:0000313" key="9">
    <source>
        <dbReference type="EMBL" id="MFC4058755.1"/>
    </source>
</evidence>
<organism evidence="9 10">
    <name type="scientific">Planomonospora corallina</name>
    <dbReference type="NCBI Taxonomy" id="1806052"/>
    <lineage>
        <taxon>Bacteria</taxon>
        <taxon>Bacillati</taxon>
        <taxon>Actinomycetota</taxon>
        <taxon>Actinomycetes</taxon>
        <taxon>Streptosporangiales</taxon>
        <taxon>Streptosporangiaceae</taxon>
        <taxon>Planomonospora</taxon>
    </lineage>
</organism>
<dbReference type="Proteomes" id="UP001595850">
    <property type="component" value="Unassembled WGS sequence"/>
</dbReference>
<dbReference type="InterPro" id="IPR036890">
    <property type="entry name" value="HATPase_C_sf"/>
</dbReference>
<proteinExistence type="predicted"/>
<keyword evidence="7" id="KW-0812">Transmembrane</keyword>
<feature type="compositionally biased region" description="Low complexity" evidence="6">
    <location>
        <begin position="695"/>
        <end position="707"/>
    </location>
</feature>
<dbReference type="Pfam" id="PF02518">
    <property type="entry name" value="HATPase_c"/>
    <property type="match status" value="1"/>
</dbReference>
<keyword evidence="4" id="KW-0808">Transferase</keyword>
<evidence type="ECO:0000256" key="5">
    <source>
        <dbReference type="ARBA" id="ARBA00022777"/>
    </source>
</evidence>
<evidence type="ECO:0000256" key="2">
    <source>
        <dbReference type="ARBA" id="ARBA00012438"/>
    </source>
</evidence>
<dbReference type="Pfam" id="PF08376">
    <property type="entry name" value="NIT"/>
    <property type="match status" value="1"/>
</dbReference>
<dbReference type="SMART" id="SM00387">
    <property type="entry name" value="HATPase_c"/>
    <property type="match status" value="1"/>
</dbReference>
<name>A0ABV8IAB7_9ACTN</name>
<keyword evidence="7" id="KW-0472">Membrane</keyword>
<dbReference type="EC" id="2.7.13.3" evidence="2"/>
<comment type="caution">
    <text evidence="9">The sequence shown here is derived from an EMBL/GenBank/DDBJ whole genome shotgun (WGS) entry which is preliminary data.</text>
</comment>
<feature type="transmembrane region" description="Helical" evidence="7">
    <location>
        <begin position="12"/>
        <end position="34"/>
    </location>
</feature>
<protein>
    <recommendedName>
        <fullName evidence="2">histidine kinase</fullName>
        <ecNumber evidence="2">2.7.13.3</ecNumber>
    </recommendedName>
</protein>
<comment type="catalytic activity">
    <reaction evidence="1">
        <text>ATP + protein L-histidine = ADP + protein N-phospho-L-histidine.</text>
        <dbReference type="EC" id="2.7.13.3"/>
    </reaction>
</comment>
<dbReference type="SUPFAM" id="SSF55874">
    <property type="entry name" value="ATPase domain of HSP90 chaperone/DNA topoisomerase II/histidine kinase"/>
    <property type="match status" value="1"/>
</dbReference>
<evidence type="ECO:0000313" key="10">
    <source>
        <dbReference type="Proteomes" id="UP001595850"/>
    </source>
</evidence>
<gene>
    <name evidence="9" type="ORF">ACFOWE_10645</name>
</gene>
<evidence type="ECO:0000259" key="8">
    <source>
        <dbReference type="SMART" id="SM00387"/>
    </source>
</evidence>
<accession>A0ABV8IAB7</accession>
<keyword evidence="10" id="KW-1185">Reference proteome</keyword>
<evidence type="ECO:0000256" key="7">
    <source>
        <dbReference type="SAM" id="Phobius"/>
    </source>
</evidence>
<dbReference type="InterPro" id="IPR050428">
    <property type="entry name" value="TCS_sensor_his_kinase"/>
</dbReference>
<feature type="compositionally biased region" description="Low complexity" evidence="6">
    <location>
        <begin position="663"/>
        <end position="687"/>
    </location>
</feature>
<dbReference type="Gene3D" id="3.30.565.10">
    <property type="entry name" value="Histidine kinase-like ATPase, C-terminal domain"/>
    <property type="match status" value="1"/>
</dbReference>
<dbReference type="EMBL" id="JBHSBM010000013">
    <property type="protein sequence ID" value="MFC4058755.1"/>
    <property type="molecule type" value="Genomic_DNA"/>
</dbReference>
<sequence length="755" mass="80736">MRGIVTGRRRSIKVKIFILLLIPLVSLVAIWGYAATIVLRSGHDLLIISTVHEHVTVPTRALASALQRERQLSLAFLGDRTASDSALNSQRLKTDASRTELERLTQEAKEDIPAPLWERIVRLLAAADRLTEARSEVNGRTSDRLQTLDAYSAVIETANEVFEKLRTSADIDLIDQVRATAMVGRSREMMSRQAALIAGVDAAGVITSRERARFAELATSRELLFVIGTKQLDDELRAHYTRMAGSAAYAEFERIEEAFSNATRPDPSWVTASVTLTETFDRTAGGVAQAIADRSGPMATGILIQIGIAGGLGLVAVTASIFISVRFGRRIGVELVGLQHAALDLADRRLPDVVARLRKGEDVCPVSETPELHYGTTAEIVRVGEAFSSVQRTAVQAAVGQAELRKGVGKVFVNLARRNQSLLHRQLAMLEAMERRATDPETLEDLFALDHLTTRMRRHAEGLIILSGSVPGRGWRRPVAIYDVVRAAVEEVEDYRRVTVEVPHGPALAGAVVTDVVHLVAELVENATIFSPPNTVVRVHGEPAARGYAIEVEDRGLGMKPAEMAELNARLAEPPEFDLADSDRLGLFVVGMLAARHGIRVSLRPSPFGGTSAIVLIPDALVTEMPLPAADHPAGTGPVAAAETRETPPAPVSEQRLAPVAESAALTAGRTAGTSGTTGISGTTGSGLPRRVRRAVPGQAPPQAAAPDSPPLRVRQADDGGADGPGGSGAPAEPSSVLTSFRAGWLRAEEEGDGR</sequence>
<keyword evidence="7" id="KW-1133">Transmembrane helix</keyword>
<keyword evidence="3" id="KW-0597">Phosphoprotein</keyword>
<evidence type="ECO:0000256" key="4">
    <source>
        <dbReference type="ARBA" id="ARBA00022679"/>
    </source>
</evidence>